<dbReference type="GO" id="GO:0005840">
    <property type="term" value="C:ribosome"/>
    <property type="evidence" value="ECO:0007669"/>
    <property type="project" value="UniProtKB-KW"/>
</dbReference>
<evidence type="ECO:0000313" key="7">
    <source>
        <dbReference type="EMBL" id="WGZ90512.1"/>
    </source>
</evidence>
<gene>
    <name evidence="6 7" type="primary">rplW</name>
    <name evidence="7" type="ORF">QJT80_13620</name>
</gene>
<name>A0AA95KJP5_9GAMM</name>
<keyword evidence="2 6" id="KW-0699">rRNA-binding</keyword>
<dbReference type="InterPro" id="IPR013025">
    <property type="entry name" value="Ribosomal_uL23-like"/>
</dbReference>
<comment type="similarity">
    <text evidence="1 6">Belongs to the universal ribosomal protein uL23 family.</text>
</comment>
<dbReference type="InterPro" id="IPR012678">
    <property type="entry name" value="Ribosomal_uL23/eL15/eS24_sf"/>
</dbReference>
<protein>
    <recommendedName>
        <fullName evidence="6">Large ribosomal subunit protein uL23</fullName>
    </recommendedName>
</protein>
<dbReference type="NCBIfam" id="NF004366">
    <property type="entry name" value="PRK05738.3-2"/>
    <property type="match status" value="1"/>
</dbReference>
<dbReference type="KEGG" id="tdu:QJT80_13620"/>
<dbReference type="NCBIfam" id="NF004359">
    <property type="entry name" value="PRK05738.1-3"/>
    <property type="match status" value="1"/>
</dbReference>
<evidence type="ECO:0000256" key="6">
    <source>
        <dbReference type="HAMAP-Rule" id="MF_01369"/>
    </source>
</evidence>
<dbReference type="NCBIfam" id="NF004363">
    <property type="entry name" value="PRK05738.2-4"/>
    <property type="match status" value="1"/>
</dbReference>
<comment type="subunit">
    <text evidence="6">Part of the 50S ribosomal subunit. Contacts protein L29, and trigger factor when it is bound to the ribosome.</text>
</comment>
<evidence type="ECO:0000256" key="1">
    <source>
        <dbReference type="ARBA" id="ARBA00006700"/>
    </source>
</evidence>
<reference evidence="7" key="2">
    <citation type="submission" date="2023-04" db="EMBL/GenBank/DDBJ databases">
        <authorList>
            <person name="Beletskiy A.V."/>
            <person name="Mardanov A.V."/>
            <person name="Ravin N.V."/>
        </authorList>
    </citation>
    <scope>NUCLEOTIDE SEQUENCE</scope>
    <source>
        <strain evidence="7">GKL-01</strain>
    </source>
</reference>
<dbReference type="GO" id="GO:1990904">
    <property type="term" value="C:ribonucleoprotein complex"/>
    <property type="evidence" value="ECO:0007669"/>
    <property type="project" value="UniProtKB-KW"/>
</dbReference>
<dbReference type="GO" id="GO:0019843">
    <property type="term" value="F:rRNA binding"/>
    <property type="evidence" value="ECO:0007669"/>
    <property type="project" value="UniProtKB-UniRule"/>
</dbReference>
<dbReference type="InterPro" id="IPR012677">
    <property type="entry name" value="Nucleotide-bd_a/b_plait_sf"/>
</dbReference>
<sequence length="97" mass="10932">MSIERLYHVLVAPRVTEKTVAASEKANQYVFKVAKTATKQEIKQAVETLFEVKVDQVRTINVKGKQKNFGRRSGQRSDWKKAYISLAEGFSLDAAAE</sequence>
<evidence type="ECO:0000256" key="4">
    <source>
        <dbReference type="ARBA" id="ARBA00022980"/>
    </source>
</evidence>
<keyword evidence="5 6" id="KW-0687">Ribonucleoprotein</keyword>
<dbReference type="PANTHER" id="PTHR11620">
    <property type="entry name" value="60S RIBOSOMAL PROTEIN L23A"/>
    <property type="match status" value="1"/>
</dbReference>
<dbReference type="FunFam" id="3.30.70.330:FF:000001">
    <property type="entry name" value="50S ribosomal protein L23"/>
    <property type="match status" value="1"/>
</dbReference>
<comment type="function">
    <text evidence="6">One of the early assembly proteins it binds 23S rRNA. One of the proteins that surrounds the polypeptide exit tunnel on the outside of the ribosome. Forms the main docking site for trigger factor binding to the ribosome.</text>
</comment>
<dbReference type="SUPFAM" id="SSF54189">
    <property type="entry name" value="Ribosomal proteins S24e, L23 and L15e"/>
    <property type="match status" value="1"/>
</dbReference>
<dbReference type="Gene3D" id="3.30.70.330">
    <property type="match status" value="1"/>
</dbReference>
<organism evidence="7">
    <name type="scientific">Candidatus Thiocaldithrix dubininis</name>
    <dbReference type="NCBI Taxonomy" id="3080823"/>
    <lineage>
        <taxon>Bacteria</taxon>
        <taxon>Pseudomonadati</taxon>
        <taxon>Pseudomonadota</taxon>
        <taxon>Gammaproteobacteria</taxon>
        <taxon>Thiotrichales</taxon>
        <taxon>Thiotrichaceae</taxon>
        <taxon>Candidatus Thiocaldithrix</taxon>
    </lineage>
</organism>
<evidence type="ECO:0000256" key="5">
    <source>
        <dbReference type="ARBA" id="ARBA00023274"/>
    </source>
</evidence>
<dbReference type="EMBL" id="CP124755">
    <property type="protein sequence ID" value="WGZ90512.1"/>
    <property type="molecule type" value="Genomic_DNA"/>
</dbReference>
<evidence type="ECO:0000256" key="2">
    <source>
        <dbReference type="ARBA" id="ARBA00022730"/>
    </source>
</evidence>
<dbReference type="GO" id="GO:0003735">
    <property type="term" value="F:structural constituent of ribosome"/>
    <property type="evidence" value="ECO:0007669"/>
    <property type="project" value="InterPro"/>
</dbReference>
<dbReference type="HAMAP" id="MF_01369_B">
    <property type="entry name" value="Ribosomal_uL23_B"/>
    <property type="match status" value="1"/>
</dbReference>
<dbReference type="GO" id="GO:0006412">
    <property type="term" value="P:translation"/>
    <property type="evidence" value="ECO:0007669"/>
    <property type="project" value="UniProtKB-UniRule"/>
</dbReference>
<dbReference type="AlphaFoldDB" id="A0AA95KJP5"/>
<keyword evidence="3 6" id="KW-0694">RNA-binding</keyword>
<reference evidence="7" key="1">
    <citation type="journal article" date="2023" name="Int. J. Mol. Sci.">
        <title>Metagenomics Revealed a New Genus 'Candidatus Thiocaldithrix dubininis' gen. nov., sp. nov. and a New Species 'Candidatus Thiothrix putei' sp. nov. in the Family Thiotrichaceae, Some Members of Which Have Traits of Both Na+- and H+-Motive Energetics.</title>
        <authorList>
            <person name="Ravin N.V."/>
            <person name="Muntyan M.S."/>
            <person name="Smolyakov D.D."/>
            <person name="Rudenko T.S."/>
            <person name="Beletsky A.V."/>
            <person name="Mardanov A.V."/>
            <person name="Grabovich M.Y."/>
        </authorList>
    </citation>
    <scope>NUCLEOTIDE SEQUENCE</scope>
    <source>
        <strain evidence="7">GKL-01</strain>
    </source>
</reference>
<dbReference type="Pfam" id="PF00276">
    <property type="entry name" value="Ribosomal_L23"/>
    <property type="match status" value="1"/>
</dbReference>
<accession>A0AA95KJP5</accession>
<proteinExistence type="inferred from homology"/>
<evidence type="ECO:0000256" key="3">
    <source>
        <dbReference type="ARBA" id="ARBA00022884"/>
    </source>
</evidence>
<dbReference type="Proteomes" id="UP001300672">
    <property type="component" value="Chromosome"/>
</dbReference>
<keyword evidence="4 6" id="KW-0689">Ribosomal protein</keyword>